<dbReference type="SUPFAM" id="SSF51445">
    <property type="entry name" value="(Trans)glycosidases"/>
    <property type="match status" value="1"/>
</dbReference>
<reference evidence="3 4" key="1">
    <citation type="submission" date="2024-02" db="EMBL/GenBank/DDBJ databases">
        <title>De novo assembly and annotation of 12 fungi associated with fruit tree decline syndrome in Ontario, Canada.</title>
        <authorList>
            <person name="Sulman M."/>
            <person name="Ellouze W."/>
            <person name="Ilyukhin E."/>
        </authorList>
    </citation>
    <scope>NUCLEOTIDE SEQUENCE [LARGE SCALE GENOMIC DNA]</scope>
    <source>
        <strain evidence="3 4">M169</strain>
    </source>
</reference>
<dbReference type="Pfam" id="PF00704">
    <property type="entry name" value="Glyco_hydro_18"/>
    <property type="match status" value="1"/>
</dbReference>
<dbReference type="Proteomes" id="UP001430848">
    <property type="component" value="Unassembled WGS sequence"/>
</dbReference>
<evidence type="ECO:0000313" key="4">
    <source>
        <dbReference type="Proteomes" id="UP001430848"/>
    </source>
</evidence>
<sequence>MASIHSIVVFVSFFVTLAWAQFNLAAKTNNVVYWGQGPEQQPLLYHCQKPEIDAIALSFVYLFPAQANGYPGTNFANQCSGAVYAGPGYNGVVDPTMDKLQSSCPQLAADIAACQRTYGKKIFLALGGDNGDYQLDGVTDGVRFANMLFGMFGPRNKIWVKAGLPRPFDVAGDTAGSAVDGFTMDIEHPADVERADGSAGYIAFATQIRKLFPASPQTGLTLTAAPQCAVPDASMGQLIATVAFDALFIQFYTPACSARAWVNANPNYVSGTRPFPSGGFTYDTWTTAIAGGASSAAKLYIGLPGSADAVDDTSFYLNQNETKNLINAYFCNRNFGGVALYDATYADENVVNGQTFTQWTKTVLTDSLADPVVRTCRGPAGGEKA</sequence>
<feature type="chain" id="PRO_5047403584" evidence="1">
    <location>
        <begin position="21"/>
        <end position="385"/>
    </location>
</feature>
<proteinExistence type="predicted"/>
<organism evidence="3 4">
    <name type="scientific">Diaporthe eres</name>
    <name type="common">Phomopsis oblonga</name>
    <dbReference type="NCBI Taxonomy" id="83184"/>
    <lineage>
        <taxon>Eukaryota</taxon>
        <taxon>Fungi</taxon>
        <taxon>Dikarya</taxon>
        <taxon>Ascomycota</taxon>
        <taxon>Pezizomycotina</taxon>
        <taxon>Sordariomycetes</taxon>
        <taxon>Sordariomycetidae</taxon>
        <taxon>Diaporthales</taxon>
        <taxon>Diaporthaceae</taxon>
        <taxon>Diaporthe</taxon>
        <taxon>Diaporthe eres species complex</taxon>
    </lineage>
</organism>
<dbReference type="PROSITE" id="PS51910">
    <property type="entry name" value="GH18_2"/>
    <property type="match status" value="1"/>
</dbReference>
<evidence type="ECO:0000256" key="1">
    <source>
        <dbReference type="SAM" id="SignalP"/>
    </source>
</evidence>
<feature type="domain" description="GH18" evidence="2">
    <location>
        <begin position="28"/>
        <end position="375"/>
    </location>
</feature>
<protein>
    <submittedName>
        <fullName evidence="3">Chitinase 2</fullName>
    </submittedName>
</protein>
<dbReference type="PANTHER" id="PTHR45708:SF47">
    <property type="entry name" value="ENDOCHITINASE A"/>
    <property type="match status" value="1"/>
</dbReference>
<evidence type="ECO:0000259" key="2">
    <source>
        <dbReference type="PROSITE" id="PS51910"/>
    </source>
</evidence>
<evidence type="ECO:0000313" key="3">
    <source>
        <dbReference type="EMBL" id="KAK7738176.1"/>
    </source>
</evidence>
<feature type="signal peptide" evidence="1">
    <location>
        <begin position="1"/>
        <end position="20"/>
    </location>
</feature>
<gene>
    <name evidence="3" type="primary">CHT2_1</name>
    <name evidence="3" type="ORF">SLS63_002510</name>
</gene>
<dbReference type="Gene3D" id="3.20.20.80">
    <property type="entry name" value="Glycosidases"/>
    <property type="match status" value="1"/>
</dbReference>
<comment type="caution">
    <text evidence="3">The sequence shown here is derived from an EMBL/GenBank/DDBJ whole genome shotgun (WGS) entry which is preliminary data.</text>
</comment>
<dbReference type="InterPro" id="IPR001223">
    <property type="entry name" value="Glyco_hydro18_cat"/>
</dbReference>
<keyword evidence="4" id="KW-1185">Reference proteome</keyword>
<keyword evidence="1" id="KW-0732">Signal</keyword>
<dbReference type="InterPro" id="IPR017853">
    <property type="entry name" value="GH"/>
</dbReference>
<name>A0ABR1PJE3_DIAER</name>
<dbReference type="InterPro" id="IPR050542">
    <property type="entry name" value="Glycosyl_Hydrlase18_Chitinase"/>
</dbReference>
<dbReference type="EMBL" id="JAKNSF020000006">
    <property type="protein sequence ID" value="KAK7738176.1"/>
    <property type="molecule type" value="Genomic_DNA"/>
</dbReference>
<accession>A0ABR1PJE3</accession>
<dbReference type="PANTHER" id="PTHR45708">
    <property type="entry name" value="ENDOCHITINASE"/>
    <property type="match status" value="1"/>
</dbReference>